<sequence>MDLSIPKSSTLVADNSGSHYVDALQCQVIRLPELQRITGLSKSTIYAKMDPCSPYHDPDWPKKVNLGPRSVGWYRHEVIKWVESRSTSAAWEA</sequence>
<dbReference type="RefSeq" id="WP_084573477.1">
    <property type="nucleotide sequence ID" value="NZ_ARXU01000007.1"/>
</dbReference>
<accession>A0ABR4WC33</accession>
<evidence type="ECO:0000313" key="1">
    <source>
        <dbReference type="EMBL" id="KGD60945.1"/>
    </source>
</evidence>
<dbReference type="PANTHER" id="PTHR36154">
    <property type="entry name" value="DNA-BINDING TRANSCRIPTIONAL ACTIVATOR ALPA"/>
    <property type="match status" value="1"/>
</dbReference>
<name>A0ABR4WC33_9GAMM</name>
<dbReference type="InterPro" id="IPR052931">
    <property type="entry name" value="Prophage_regulatory_activator"/>
</dbReference>
<comment type="caution">
    <text evidence="1">The sequence shown here is derived from an EMBL/GenBank/DDBJ whole genome shotgun (WGS) entry which is preliminary data.</text>
</comment>
<gene>
    <name evidence="1" type="ORF">T9A_02143</name>
</gene>
<dbReference type="EMBL" id="ARXU01000007">
    <property type="protein sequence ID" value="KGD60945.1"/>
    <property type="molecule type" value="Genomic_DNA"/>
</dbReference>
<organism evidence="1 2">
    <name type="scientific">Alcanivorax jadensis T9</name>
    <dbReference type="NCBI Taxonomy" id="1177181"/>
    <lineage>
        <taxon>Bacteria</taxon>
        <taxon>Pseudomonadati</taxon>
        <taxon>Pseudomonadota</taxon>
        <taxon>Gammaproteobacteria</taxon>
        <taxon>Oceanospirillales</taxon>
        <taxon>Alcanivoracaceae</taxon>
        <taxon>Alcanivorax</taxon>
    </lineage>
</organism>
<reference evidence="1 2" key="1">
    <citation type="submission" date="2012-09" db="EMBL/GenBank/DDBJ databases">
        <title>Genome Sequence of alkane-degrading Bacterium Alcanivorax jadensis T9.</title>
        <authorList>
            <person name="Lai Q."/>
            <person name="Shao Z."/>
        </authorList>
    </citation>
    <scope>NUCLEOTIDE SEQUENCE [LARGE SCALE GENOMIC DNA]</scope>
    <source>
        <strain evidence="1 2">T9</strain>
    </source>
</reference>
<proteinExistence type="predicted"/>
<dbReference type="Gene3D" id="1.10.238.160">
    <property type="match status" value="1"/>
</dbReference>
<evidence type="ECO:0000313" key="2">
    <source>
        <dbReference type="Proteomes" id="UP000029443"/>
    </source>
</evidence>
<dbReference type="Proteomes" id="UP000029443">
    <property type="component" value="Unassembled WGS sequence"/>
</dbReference>
<protein>
    <submittedName>
        <fullName evidence="1">Phage transcriptional regulator, AlpA</fullName>
    </submittedName>
</protein>
<dbReference type="InterPro" id="IPR010260">
    <property type="entry name" value="AlpA"/>
</dbReference>
<keyword evidence="2" id="KW-1185">Reference proteome</keyword>
<dbReference type="Pfam" id="PF05930">
    <property type="entry name" value="Phage_AlpA"/>
    <property type="match status" value="1"/>
</dbReference>
<dbReference type="PANTHER" id="PTHR36154:SF1">
    <property type="entry name" value="DNA-BINDING TRANSCRIPTIONAL ACTIVATOR ALPA"/>
    <property type="match status" value="1"/>
</dbReference>